<dbReference type="Gene3D" id="2.60.40.1080">
    <property type="match status" value="2"/>
</dbReference>
<dbReference type="EMBL" id="BRXS01000003">
    <property type="protein sequence ID" value="GLC25504.1"/>
    <property type="molecule type" value="Genomic_DNA"/>
</dbReference>
<keyword evidence="5" id="KW-1185">Reference proteome</keyword>
<comment type="caution">
    <text evidence="4">The sequence shown here is derived from an EMBL/GenBank/DDBJ whole genome shotgun (WGS) entry which is preliminary data.</text>
</comment>
<feature type="chain" id="PRO_5041386394" description="BIG2 domain-containing protein" evidence="2">
    <location>
        <begin position="29"/>
        <end position="721"/>
    </location>
</feature>
<feature type="domain" description="BIG2" evidence="3">
    <location>
        <begin position="231"/>
        <end position="312"/>
    </location>
</feature>
<dbReference type="InterPro" id="IPR003343">
    <property type="entry name" value="Big_2"/>
</dbReference>
<dbReference type="PANTHER" id="PTHR43405">
    <property type="entry name" value="GLYCOSYL HYDROLASE DIGH"/>
    <property type="match status" value="1"/>
</dbReference>
<dbReference type="Proteomes" id="UP001161325">
    <property type="component" value="Unassembled WGS sequence"/>
</dbReference>
<evidence type="ECO:0000313" key="5">
    <source>
        <dbReference type="Proteomes" id="UP001161325"/>
    </source>
</evidence>
<dbReference type="PANTHER" id="PTHR43405:SF1">
    <property type="entry name" value="GLYCOSYL HYDROLASE DIGH"/>
    <property type="match status" value="1"/>
</dbReference>
<protein>
    <recommendedName>
        <fullName evidence="3">BIG2 domain-containing protein</fullName>
    </recommendedName>
</protein>
<gene>
    <name evidence="4" type="ORF">rosag_20170</name>
</gene>
<dbReference type="Pfam" id="PF02638">
    <property type="entry name" value="GHL10"/>
    <property type="match status" value="1"/>
</dbReference>
<dbReference type="SUPFAM" id="SSF49373">
    <property type="entry name" value="Invasin/intimin cell-adhesion fragments"/>
    <property type="match status" value="1"/>
</dbReference>
<dbReference type="SMART" id="SM00635">
    <property type="entry name" value="BID_2"/>
    <property type="match status" value="3"/>
</dbReference>
<dbReference type="InterPro" id="IPR003790">
    <property type="entry name" value="GHL10"/>
</dbReference>
<feature type="signal peptide" evidence="2">
    <location>
        <begin position="1"/>
        <end position="28"/>
    </location>
</feature>
<accession>A0AA37Q2Q8</accession>
<evidence type="ECO:0000256" key="1">
    <source>
        <dbReference type="ARBA" id="ARBA00022729"/>
    </source>
</evidence>
<organism evidence="4 5">
    <name type="scientific">Roseisolibacter agri</name>
    <dbReference type="NCBI Taxonomy" id="2014610"/>
    <lineage>
        <taxon>Bacteria</taxon>
        <taxon>Pseudomonadati</taxon>
        <taxon>Gemmatimonadota</taxon>
        <taxon>Gemmatimonadia</taxon>
        <taxon>Gemmatimonadales</taxon>
        <taxon>Gemmatimonadaceae</taxon>
        <taxon>Roseisolibacter</taxon>
    </lineage>
</organism>
<dbReference type="InterPro" id="IPR052177">
    <property type="entry name" value="Divisome_Glycosyl_Hydrolase"/>
</dbReference>
<sequence length="721" mass="76265">MATTNPAYPRRARRAGAAALLLSTAACGEGTAPDARQPDAAPRFDLTVGASAADVTLMVRTPTAAPGERGGTTRQLDATLKTKSGRTLPAPAEARTVVWASLDPAVVTVDSTGLLAAQGLGATRVVVAHREGLWADTVQVSVVPVPVRSVVVSGAGTIAVDDSTTFTAAALDSAGVPLLGREVTWSATPRTVAAPTTNAGEFVALAVGDAVIDAAVDGVHGVRALRVTPQPVATVTVVPATIGLPQFRRTAIRAVAKDKRGKVLTGRAIAWSSSAPAVLAVLADRDTVVARDVGTATLTATSEGVSGTAPVTVGNPVEARALWVTRFEYTTATSVDFAKIATIMQKAASANFNVVYFQVRTSGDALYFSDIEPCSPRMCGSLGGTRPAQDPLDVALAEAAKRGIEVHAWVNALTGFIAGGTTACSQFINSTPMNWLRANPQWSAAARNSTTGAIMRQVENCTSATLASEYMWVSPAVPEVRAQLARVSADLARRYGPKGLKGIHLDRIRFPGQIAGYNRFGWDEATQEAYRQQTGARPTSDFTAAFVTFRQQLVNRAVREVRDSVSAVNPSFVLSAAVFPGYQQRTGWSAQWSLTELFQDPQAWAQGGYLDVEVPMNYPATATSASWTVKPVYCSSLDWTCVMDDHITRIERQAGRHVYVGVGAIKGWDEMKAQLDLAHDRAITGVSVYSYSLVDGIPNGWAQLAAGPFKHKATIPAMSWK</sequence>
<feature type="domain" description="BIG2" evidence="3">
    <location>
        <begin position="51"/>
        <end position="139"/>
    </location>
</feature>
<dbReference type="InterPro" id="IPR008964">
    <property type="entry name" value="Invasin/intimin_cell_adhesion"/>
</dbReference>
<keyword evidence="1 2" id="KW-0732">Signal</keyword>
<dbReference type="RefSeq" id="WP_284349960.1">
    <property type="nucleotide sequence ID" value="NZ_BRXS01000003.1"/>
</dbReference>
<dbReference type="SUPFAM" id="SSF51445">
    <property type="entry name" value="(Trans)glycosidases"/>
    <property type="match status" value="1"/>
</dbReference>
<evidence type="ECO:0000259" key="3">
    <source>
        <dbReference type="SMART" id="SM00635"/>
    </source>
</evidence>
<evidence type="ECO:0000256" key="2">
    <source>
        <dbReference type="SAM" id="SignalP"/>
    </source>
</evidence>
<dbReference type="Gene3D" id="3.20.20.80">
    <property type="entry name" value="Glycosidases"/>
    <property type="match status" value="1"/>
</dbReference>
<evidence type="ECO:0000313" key="4">
    <source>
        <dbReference type="EMBL" id="GLC25504.1"/>
    </source>
</evidence>
<dbReference type="AlphaFoldDB" id="A0AA37Q2Q8"/>
<reference evidence="4" key="1">
    <citation type="submission" date="2022-08" db="EMBL/GenBank/DDBJ databases">
        <title>Draft genome sequencing of Roseisolibacter agri AW1220.</title>
        <authorList>
            <person name="Tobiishi Y."/>
            <person name="Tonouchi A."/>
        </authorList>
    </citation>
    <scope>NUCLEOTIDE SEQUENCE</scope>
    <source>
        <strain evidence="4">AW1220</strain>
    </source>
</reference>
<dbReference type="Pfam" id="PF02368">
    <property type="entry name" value="Big_2"/>
    <property type="match status" value="1"/>
</dbReference>
<name>A0AA37Q2Q8_9BACT</name>
<proteinExistence type="predicted"/>
<feature type="domain" description="BIG2" evidence="3">
    <location>
        <begin position="146"/>
        <end position="226"/>
    </location>
</feature>
<dbReference type="InterPro" id="IPR017853">
    <property type="entry name" value="GH"/>
</dbReference>